<comment type="caution">
    <text evidence="1">The sequence shown here is derived from an EMBL/GenBank/DDBJ whole genome shotgun (WGS) entry which is preliminary data.</text>
</comment>
<reference evidence="1 2" key="1">
    <citation type="journal article" date="2016" name="Nat. Commun.">
        <title>Thousands of microbial genomes shed light on interconnected biogeochemical processes in an aquifer system.</title>
        <authorList>
            <person name="Anantharaman K."/>
            <person name="Brown C.T."/>
            <person name="Hug L.A."/>
            <person name="Sharon I."/>
            <person name="Castelle C.J."/>
            <person name="Probst A.J."/>
            <person name="Thomas B.C."/>
            <person name="Singh A."/>
            <person name="Wilkins M.J."/>
            <person name="Karaoz U."/>
            <person name="Brodie E.L."/>
            <person name="Williams K.H."/>
            <person name="Hubbard S.S."/>
            <person name="Banfield J.F."/>
        </authorList>
    </citation>
    <scope>NUCLEOTIDE SEQUENCE [LARGE SCALE GENOMIC DNA]</scope>
</reference>
<dbReference type="EMBL" id="MGHU01000018">
    <property type="protein sequence ID" value="OGM77460.1"/>
    <property type="molecule type" value="Genomic_DNA"/>
</dbReference>
<gene>
    <name evidence="1" type="ORF">A2188_03415</name>
</gene>
<name>A0A1F8CM86_9BACT</name>
<dbReference type="Pfam" id="PF05137">
    <property type="entry name" value="PilN"/>
    <property type="match status" value="1"/>
</dbReference>
<sequence>MGAFLSRFWLDAKNSDITDELQDRQFVVEATQDLENEMNLFSAKVYRLKTLSQVNSPIVNFIDILPTLVPPEIKLINFEVYAKSASLFGNAINESFVNQFLTNLKSNDRVQSANVTRMSTDSSTGFLDFQVAIKLK</sequence>
<evidence type="ECO:0000313" key="1">
    <source>
        <dbReference type="EMBL" id="OGM77460.1"/>
    </source>
</evidence>
<dbReference type="InterPro" id="IPR007813">
    <property type="entry name" value="PilN"/>
</dbReference>
<dbReference type="AlphaFoldDB" id="A0A1F8CM86"/>
<proteinExistence type="predicted"/>
<evidence type="ECO:0000313" key="2">
    <source>
        <dbReference type="Proteomes" id="UP000179241"/>
    </source>
</evidence>
<dbReference type="Proteomes" id="UP000179241">
    <property type="component" value="Unassembled WGS sequence"/>
</dbReference>
<protein>
    <submittedName>
        <fullName evidence="1">Uncharacterized protein</fullName>
    </submittedName>
</protein>
<accession>A0A1F8CM86</accession>
<organism evidence="1 2">
    <name type="scientific">Candidatus Woesebacteria bacterium RIFOXYA1_FULL_43_9</name>
    <dbReference type="NCBI Taxonomy" id="1802534"/>
    <lineage>
        <taxon>Bacteria</taxon>
        <taxon>Candidatus Woeseibacteriota</taxon>
    </lineage>
</organism>